<feature type="transmembrane region" description="Helical" evidence="7">
    <location>
        <begin position="20"/>
        <end position="43"/>
    </location>
</feature>
<evidence type="ECO:0000256" key="7">
    <source>
        <dbReference type="RuleBase" id="RU362042"/>
    </source>
</evidence>
<evidence type="ECO:0000313" key="12">
    <source>
        <dbReference type="Proteomes" id="UP000472355"/>
    </source>
</evidence>
<evidence type="ECO:0000256" key="5">
    <source>
        <dbReference type="ARBA" id="ARBA00022801"/>
    </source>
</evidence>
<evidence type="ECO:0000259" key="8">
    <source>
        <dbReference type="Pfam" id="PF10502"/>
    </source>
</evidence>
<dbReference type="EMBL" id="SWVK01000006">
    <property type="protein sequence ID" value="NFN34662.1"/>
    <property type="molecule type" value="Genomic_DNA"/>
</dbReference>
<dbReference type="InterPro" id="IPR036286">
    <property type="entry name" value="LexA/Signal_pep-like_sf"/>
</dbReference>
<keyword evidence="7" id="KW-1133">Transmembrane helix</keyword>
<dbReference type="InterPro" id="IPR019757">
    <property type="entry name" value="Pept_S26A_signal_pept_1_Lys-AS"/>
</dbReference>
<dbReference type="Pfam" id="PF10502">
    <property type="entry name" value="Peptidase_S26"/>
    <property type="match status" value="1"/>
</dbReference>
<dbReference type="Proteomes" id="UP000472355">
    <property type="component" value="Unassembled WGS sequence"/>
</dbReference>
<dbReference type="NCBIfam" id="TIGR02227">
    <property type="entry name" value="sigpep_I_bact"/>
    <property type="match status" value="1"/>
</dbReference>
<comment type="catalytic activity">
    <reaction evidence="1 7">
        <text>Cleavage of hydrophobic, N-terminal signal or leader sequences from secreted and periplasmic proteins.</text>
        <dbReference type="EC" id="3.4.21.89"/>
    </reaction>
</comment>
<dbReference type="GO" id="GO:0006465">
    <property type="term" value="P:signal peptide processing"/>
    <property type="evidence" value="ECO:0007669"/>
    <property type="project" value="InterPro"/>
</dbReference>
<reference evidence="13 14" key="2">
    <citation type="submission" date="2019-04" db="EMBL/GenBank/DDBJ databases">
        <title>Genome sequencing of Clostridium botulinum Groups I-IV and Clostridium butyricum.</title>
        <authorList>
            <person name="Brunt J."/>
            <person name="Van Vliet A.H.M."/>
            <person name="Stringer S.C."/>
            <person name="Carter A.T."/>
            <person name="Peck M.W."/>
        </authorList>
    </citation>
    <scope>NUCLEOTIDE SEQUENCE [LARGE SCALE GENOMIC DNA]</scope>
    <source>
        <strain evidence="10 14">1605</strain>
        <strain evidence="11 13">CB-K-33E</strain>
    </source>
</reference>
<keyword evidence="5 7" id="KW-0378">Hydrolase</keyword>
<evidence type="ECO:0000313" key="11">
    <source>
        <dbReference type="EMBL" id="NFN34662.1"/>
    </source>
</evidence>
<dbReference type="Proteomes" id="UP000473681">
    <property type="component" value="Unassembled WGS sequence"/>
</dbReference>
<evidence type="ECO:0000256" key="4">
    <source>
        <dbReference type="ARBA" id="ARBA00013208"/>
    </source>
</evidence>
<dbReference type="Gene3D" id="2.10.109.10">
    <property type="entry name" value="Umud Fragment, subunit A"/>
    <property type="match status" value="1"/>
</dbReference>
<dbReference type="AlphaFoldDB" id="A0A0C2NSH3"/>
<keyword evidence="7" id="KW-0812">Transmembrane</keyword>
<dbReference type="PANTHER" id="PTHR43390">
    <property type="entry name" value="SIGNAL PEPTIDASE I"/>
    <property type="match status" value="1"/>
</dbReference>
<evidence type="ECO:0000313" key="10">
    <source>
        <dbReference type="EMBL" id="NFF87391.1"/>
    </source>
</evidence>
<comment type="caution">
    <text evidence="9">The sequence shown here is derived from an EMBL/GenBank/DDBJ whole genome shotgun (WGS) entry which is preliminary data.</text>
</comment>
<feature type="active site" evidence="6">
    <location>
        <position position="47"/>
    </location>
</feature>
<dbReference type="GO" id="GO:0004252">
    <property type="term" value="F:serine-type endopeptidase activity"/>
    <property type="evidence" value="ECO:0007669"/>
    <property type="project" value="InterPro"/>
</dbReference>
<evidence type="ECO:0000256" key="2">
    <source>
        <dbReference type="ARBA" id="ARBA00004401"/>
    </source>
</evidence>
<evidence type="ECO:0000256" key="1">
    <source>
        <dbReference type="ARBA" id="ARBA00000677"/>
    </source>
</evidence>
<dbReference type="EMBL" id="SWOV01000011">
    <property type="protein sequence ID" value="NFF87391.1"/>
    <property type="molecule type" value="Genomic_DNA"/>
</dbReference>
<sequence length="179" mass="20534">MEEIKKETISNKIIFLKDWLIPILIALILGILINKFMFFSVFVPTGSMIPTINEDNKALVTRVNNLSSITRGDIIVFQSDELNLTLVKRLIGLPGDKIKIQNGVVFINGEELVEDYVKNKDYSYSGEFDIPEGKYFFLGDNRPDSNDARLWKNPYIDGSDIKGKFKFIFYPFEDFGFAK</sequence>
<dbReference type="GO" id="GO:0009003">
    <property type="term" value="F:signal peptidase activity"/>
    <property type="evidence" value="ECO:0007669"/>
    <property type="project" value="UniProtKB-EC"/>
</dbReference>
<comment type="similarity">
    <text evidence="3 7">Belongs to the peptidase S26 family.</text>
</comment>
<dbReference type="PRINTS" id="PR00727">
    <property type="entry name" value="LEADERPTASE"/>
</dbReference>
<accession>A0A0C2NSH3</accession>
<proteinExistence type="inferred from homology"/>
<reference evidence="9 12" key="1">
    <citation type="submission" date="2019-02" db="EMBL/GenBank/DDBJ databases">
        <title>Genome sequencing of Clostridium botulinum clinical isolates.</title>
        <authorList>
            <person name="Brunt J."/>
            <person name="Van Vliet A.H.M."/>
            <person name="Stringer S.C."/>
            <person name="Grant K.A."/>
            <person name="Carter A.C."/>
            <person name="Peck M.W."/>
        </authorList>
    </citation>
    <scope>NUCLEOTIDE SEQUENCE [LARGE SCALE GENOMIC DNA]</scope>
    <source>
        <strain evidence="9 12">H113700579</strain>
    </source>
</reference>
<comment type="subcellular location">
    <subcellularLocation>
        <location evidence="2">Cell membrane</location>
        <topology evidence="2">Single-pass type II membrane protein</topology>
    </subcellularLocation>
    <subcellularLocation>
        <location evidence="7">Membrane</location>
        <topology evidence="7">Single-pass type II membrane protein</topology>
    </subcellularLocation>
</comment>
<dbReference type="GO" id="GO:0005886">
    <property type="term" value="C:plasma membrane"/>
    <property type="evidence" value="ECO:0007669"/>
    <property type="project" value="UniProtKB-SubCell"/>
</dbReference>
<evidence type="ECO:0000256" key="6">
    <source>
        <dbReference type="PIRSR" id="PIRSR600223-1"/>
    </source>
</evidence>
<evidence type="ECO:0000313" key="14">
    <source>
        <dbReference type="Proteomes" id="UP000476820"/>
    </source>
</evidence>
<keyword evidence="7" id="KW-0472">Membrane</keyword>
<feature type="domain" description="Peptidase S26" evidence="8">
    <location>
        <begin position="17"/>
        <end position="170"/>
    </location>
</feature>
<dbReference type="OrthoDB" id="9802919at2"/>
<evidence type="ECO:0000256" key="3">
    <source>
        <dbReference type="ARBA" id="ARBA00009370"/>
    </source>
</evidence>
<dbReference type="SUPFAM" id="SSF51306">
    <property type="entry name" value="LexA/Signal peptidase"/>
    <property type="match status" value="1"/>
</dbReference>
<feature type="active site" evidence="6">
    <location>
        <position position="88"/>
    </location>
</feature>
<dbReference type="PROSITE" id="PS00760">
    <property type="entry name" value="SPASE_I_2"/>
    <property type="match status" value="1"/>
</dbReference>
<organism evidence="9 12">
    <name type="scientific">Clostridium botulinum</name>
    <dbReference type="NCBI Taxonomy" id="1491"/>
    <lineage>
        <taxon>Bacteria</taxon>
        <taxon>Bacillati</taxon>
        <taxon>Bacillota</taxon>
        <taxon>Clostridia</taxon>
        <taxon>Eubacteriales</taxon>
        <taxon>Clostridiaceae</taxon>
        <taxon>Clostridium</taxon>
    </lineage>
</organism>
<dbReference type="InterPro" id="IPR000223">
    <property type="entry name" value="Pept_S26A_signal_pept_1"/>
</dbReference>
<dbReference type="EMBL" id="SGKU01000031">
    <property type="protein sequence ID" value="NFA43149.1"/>
    <property type="molecule type" value="Genomic_DNA"/>
</dbReference>
<evidence type="ECO:0000313" key="13">
    <source>
        <dbReference type="Proteomes" id="UP000473681"/>
    </source>
</evidence>
<gene>
    <name evidence="9" type="primary">lepB</name>
    <name evidence="9" type="ORF">EXM65_11320</name>
    <name evidence="10" type="ORF">FC774_05815</name>
    <name evidence="11" type="ORF">FDB51_05825</name>
</gene>
<evidence type="ECO:0000313" key="9">
    <source>
        <dbReference type="EMBL" id="NFA43149.1"/>
    </source>
</evidence>
<protein>
    <recommendedName>
        <fullName evidence="4 7">Signal peptidase I</fullName>
        <ecNumber evidence="4 7">3.4.21.89</ecNumber>
    </recommendedName>
</protein>
<dbReference type="CDD" id="cd06530">
    <property type="entry name" value="S26_SPase_I"/>
    <property type="match status" value="1"/>
</dbReference>
<name>A0A0C2NSH3_CLOBO</name>
<dbReference type="EC" id="3.4.21.89" evidence="4 7"/>
<dbReference type="RefSeq" id="WP_012451140.1">
    <property type="nucleotide sequence ID" value="NZ_CP010520.1"/>
</dbReference>
<dbReference type="Proteomes" id="UP000476820">
    <property type="component" value="Unassembled WGS sequence"/>
</dbReference>
<dbReference type="PANTHER" id="PTHR43390:SF1">
    <property type="entry name" value="CHLOROPLAST PROCESSING PEPTIDASE"/>
    <property type="match status" value="1"/>
</dbReference>
<dbReference type="InterPro" id="IPR019533">
    <property type="entry name" value="Peptidase_S26"/>
</dbReference>
<keyword evidence="7" id="KW-0645">Protease</keyword>